<feature type="domain" description="Homeobox" evidence="7">
    <location>
        <begin position="52"/>
        <end position="104"/>
    </location>
</feature>
<protein>
    <recommendedName>
        <fullName evidence="7">Homeobox domain-containing protein</fullName>
    </recommendedName>
</protein>
<keyword evidence="3 5" id="KW-0371">Homeobox</keyword>
<evidence type="ECO:0000256" key="4">
    <source>
        <dbReference type="ARBA" id="ARBA00023242"/>
    </source>
</evidence>
<dbReference type="Gene3D" id="1.10.10.60">
    <property type="entry name" value="Homeodomain-like"/>
    <property type="match status" value="1"/>
</dbReference>
<name>A0A3P7PHT4_DIBLA</name>
<dbReference type="PANTHER" id="PTHR11850">
    <property type="entry name" value="HOMEOBOX PROTEIN TRANSCRIPTION FACTORS"/>
    <property type="match status" value="1"/>
</dbReference>
<organism evidence="8 9">
    <name type="scientific">Dibothriocephalus latus</name>
    <name type="common">Fish tapeworm</name>
    <name type="synonym">Diphyllobothrium latum</name>
    <dbReference type="NCBI Taxonomy" id="60516"/>
    <lineage>
        <taxon>Eukaryota</taxon>
        <taxon>Metazoa</taxon>
        <taxon>Spiralia</taxon>
        <taxon>Lophotrochozoa</taxon>
        <taxon>Platyhelminthes</taxon>
        <taxon>Cestoda</taxon>
        <taxon>Eucestoda</taxon>
        <taxon>Diphyllobothriidea</taxon>
        <taxon>Diphyllobothriidae</taxon>
        <taxon>Dibothriocephalus</taxon>
    </lineage>
</organism>
<evidence type="ECO:0000256" key="6">
    <source>
        <dbReference type="SAM" id="MobiDB-lite"/>
    </source>
</evidence>
<dbReference type="InterPro" id="IPR008422">
    <property type="entry name" value="KN_HD"/>
</dbReference>
<evidence type="ECO:0000256" key="1">
    <source>
        <dbReference type="ARBA" id="ARBA00009661"/>
    </source>
</evidence>
<comment type="similarity">
    <text evidence="1">Belongs to the TALE/MEIS homeobox family.</text>
</comment>
<dbReference type="AlphaFoldDB" id="A0A3P7PHT4"/>
<comment type="subcellular location">
    <subcellularLocation>
        <location evidence="5">Nucleus</location>
    </subcellularLocation>
</comment>
<dbReference type="Pfam" id="PF05920">
    <property type="entry name" value="Homeobox_KN"/>
    <property type="match status" value="1"/>
</dbReference>
<dbReference type="GO" id="GO:0006355">
    <property type="term" value="P:regulation of DNA-templated transcription"/>
    <property type="evidence" value="ECO:0007669"/>
    <property type="project" value="InterPro"/>
</dbReference>
<dbReference type="Proteomes" id="UP000281553">
    <property type="component" value="Unassembled WGS sequence"/>
</dbReference>
<dbReference type="EMBL" id="UYRU01068467">
    <property type="protein sequence ID" value="VDN17736.1"/>
    <property type="molecule type" value="Genomic_DNA"/>
</dbReference>
<accession>A0A3P7PHT4</accession>
<evidence type="ECO:0000256" key="3">
    <source>
        <dbReference type="ARBA" id="ARBA00023155"/>
    </source>
</evidence>
<dbReference type="OrthoDB" id="10056939at2759"/>
<keyword evidence="2 5" id="KW-0238">DNA-binding</keyword>
<reference evidence="8 9" key="1">
    <citation type="submission" date="2018-11" db="EMBL/GenBank/DDBJ databases">
        <authorList>
            <consortium name="Pathogen Informatics"/>
        </authorList>
    </citation>
    <scope>NUCLEOTIDE SEQUENCE [LARGE SCALE GENOMIC DNA]</scope>
</reference>
<dbReference type="GO" id="GO:0005634">
    <property type="term" value="C:nucleus"/>
    <property type="evidence" value="ECO:0007669"/>
    <property type="project" value="UniProtKB-SubCell"/>
</dbReference>
<dbReference type="CDD" id="cd00086">
    <property type="entry name" value="homeodomain"/>
    <property type="match status" value="1"/>
</dbReference>
<gene>
    <name evidence="8" type="ORF">DILT_LOCUS13007</name>
</gene>
<keyword evidence="9" id="KW-1185">Reference proteome</keyword>
<dbReference type="InterPro" id="IPR009057">
    <property type="entry name" value="Homeodomain-like_sf"/>
</dbReference>
<feature type="region of interest" description="Disordered" evidence="6">
    <location>
        <begin position="34"/>
        <end position="63"/>
    </location>
</feature>
<evidence type="ECO:0000259" key="7">
    <source>
        <dbReference type="PROSITE" id="PS50071"/>
    </source>
</evidence>
<evidence type="ECO:0000313" key="8">
    <source>
        <dbReference type="EMBL" id="VDN17736.1"/>
    </source>
</evidence>
<evidence type="ECO:0000313" key="9">
    <source>
        <dbReference type="Proteomes" id="UP000281553"/>
    </source>
</evidence>
<dbReference type="InterPro" id="IPR001356">
    <property type="entry name" value="HD"/>
</dbReference>
<proteinExistence type="inferred from homology"/>
<dbReference type="GO" id="GO:0003677">
    <property type="term" value="F:DNA binding"/>
    <property type="evidence" value="ECO:0007669"/>
    <property type="project" value="UniProtKB-UniRule"/>
</dbReference>
<dbReference type="FunFam" id="1.10.10.60:FF:000004">
    <property type="entry name" value="Meis2 homeobox isoform 2c"/>
    <property type="match status" value="1"/>
</dbReference>
<sequence length="104" mass="11554">MTATLSRSYGFGKAQNAETTSNLSFFSSGDGIDNSIGSGENMDDFDSDDKSSKRQKKRGIFPKAATNTMRAWLFQHLTHPYPSEEQKKQLASDTGLTILQVNNW</sequence>
<evidence type="ECO:0000256" key="5">
    <source>
        <dbReference type="PROSITE-ProRule" id="PRU00108"/>
    </source>
</evidence>
<dbReference type="PROSITE" id="PS50071">
    <property type="entry name" value="HOMEOBOX_2"/>
    <property type="match status" value="1"/>
</dbReference>
<keyword evidence="4 5" id="KW-0539">Nucleus</keyword>
<dbReference type="SUPFAM" id="SSF46689">
    <property type="entry name" value="Homeodomain-like"/>
    <property type="match status" value="1"/>
</dbReference>
<dbReference type="InterPro" id="IPR050224">
    <property type="entry name" value="TALE_homeobox"/>
</dbReference>
<evidence type="ECO:0000256" key="2">
    <source>
        <dbReference type="ARBA" id="ARBA00023125"/>
    </source>
</evidence>